<accession>A0A8H1E311</accession>
<name>A0A8H1E311_ECOLX</name>
<evidence type="ECO:0000313" key="2">
    <source>
        <dbReference type="Proteomes" id="UP000537181"/>
    </source>
</evidence>
<comment type="caution">
    <text evidence="1">The sequence shown here is derived from an EMBL/GenBank/DDBJ whole genome shotgun (WGS) entry which is preliminary data.</text>
</comment>
<dbReference type="AlphaFoldDB" id="A0A8H1E311"/>
<proteinExistence type="predicted"/>
<dbReference type="EMBL" id="AASWKX010000002">
    <property type="protein sequence ID" value="EFH6164081.1"/>
    <property type="molecule type" value="Genomic_DNA"/>
</dbReference>
<gene>
    <name evidence="1" type="ORF">GAJ12_03320</name>
</gene>
<reference evidence="1 2" key="1">
    <citation type="submission" date="2019-12" db="EMBL/GenBank/DDBJ databases">
        <authorList>
            <consortium name="NARMS: The National Antimicrobial Resistance Monitoring System"/>
        </authorList>
    </citation>
    <scope>NUCLEOTIDE SEQUENCE [LARGE SCALE GENOMIC DNA]</scope>
    <source>
        <strain evidence="1 2">CVM N19EC0596</strain>
    </source>
</reference>
<dbReference type="RefSeq" id="WP_038998787.1">
    <property type="nucleotide sequence ID" value="NZ_BGBF01000036.1"/>
</dbReference>
<evidence type="ECO:0000313" key="1">
    <source>
        <dbReference type="EMBL" id="EFH6164081.1"/>
    </source>
</evidence>
<sequence length="261" mass="30845">MDEKYRRFVDEVDFSRQLLGIGLTSLRKANFASRGLYFQALSSISLGLERLMKLCLMLDDYNKNGKYTSRKKLRDYGHNLSKLFNLVIERVDSPSGLNEIHYRVMELLTNFANSSRYSNIDFITNDNDNDPMKQWYNEIDKSIYDKILTKRQKNIIDKKCEQYRSYGETLPCYVLGYYDEDRNHINSAGDLNYLLKRSEMLAGYRTLLVIHIIECIYNILDSMTVQAKDNHFHHLELGRFFATIIYGSDRDKINRKNFIRM</sequence>
<protein>
    <recommendedName>
        <fullName evidence="3">AbiV family abortive infection protein</fullName>
    </recommendedName>
</protein>
<organism evidence="1 2">
    <name type="scientific">Escherichia coli</name>
    <dbReference type="NCBI Taxonomy" id="562"/>
    <lineage>
        <taxon>Bacteria</taxon>
        <taxon>Pseudomonadati</taxon>
        <taxon>Pseudomonadota</taxon>
        <taxon>Gammaproteobacteria</taxon>
        <taxon>Enterobacterales</taxon>
        <taxon>Enterobacteriaceae</taxon>
        <taxon>Escherichia</taxon>
    </lineage>
</organism>
<dbReference type="Proteomes" id="UP000537181">
    <property type="component" value="Unassembled WGS sequence"/>
</dbReference>
<evidence type="ECO:0008006" key="3">
    <source>
        <dbReference type="Google" id="ProtNLM"/>
    </source>
</evidence>